<dbReference type="EMBL" id="LAZR01012135">
    <property type="protein sequence ID" value="KKM34560.1"/>
    <property type="molecule type" value="Genomic_DNA"/>
</dbReference>
<evidence type="ECO:0000313" key="4">
    <source>
        <dbReference type="EMBL" id="KKM34560.1"/>
    </source>
</evidence>
<protein>
    <recommendedName>
        <fullName evidence="3">Glycosyl hydrolase family 13 catalytic domain-containing protein</fullName>
    </recommendedName>
</protein>
<comment type="caution">
    <text evidence="4">The sequence shown here is derived from an EMBL/GenBank/DDBJ whole genome shotgun (WGS) entry which is preliminary data.</text>
</comment>
<dbReference type="SMART" id="SM00642">
    <property type="entry name" value="Aamy"/>
    <property type="match status" value="1"/>
</dbReference>
<dbReference type="InterPro" id="IPR006047">
    <property type="entry name" value="GH13_cat_dom"/>
</dbReference>
<evidence type="ECO:0000256" key="1">
    <source>
        <dbReference type="ARBA" id="ARBA00022801"/>
    </source>
</evidence>
<proteinExistence type="predicted"/>
<dbReference type="GO" id="GO:0009313">
    <property type="term" value="P:oligosaccharide catabolic process"/>
    <property type="evidence" value="ECO:0007669"/>
    <property type="project" value="TreeGrafter"/>
</dbReference>
<feature type="non-terminal residue" evidence="4">
    <location>
        <position position="371"/>
    </location>
</feature>
<dbReference type="Pfam" id="PF00128">
    <property type="entry name" value="Alpha-amylase"/>
    <property type="match status" value="1"/>
</dbReference>
<keyword evidence="2" id="KW-0326">Glycosidase</keyword>
<dbReference type="PANTHER" id="PTHR10357:SF179">
    <property type="entry name" value="NEUTRAL AND BASIC AMINO ACID TRANSPORT PROTEIN RBAT"/>
    <property type="match status" value="1"/>
</dbReference>
<dbReference type="Gene3D" id="3.90.400.10">
    <property type="entry name" value="Oligo-1,6-glucosidase, Domain 2"/>
    <property type="match status" value="1"/>
</dbReference>
<dbReference type="PANTHER" id="PTHR10357">
    <property type="entry name" value="ALPHA-AMYLASE FAMILY MEMBER"/>
    <property type="match status" value="1"/>
</dbReference>
<dbReference type="SUPFAM" id="SSF51445">
    <property type="entry name" value="(Trans)glycosidases"/>
    <property type="match status" value="1"/>
</dbReference>
<gene>
    <name evidence="4" type="ORF">LCGC14_1565260</name>
</gene>
<organism evidence="4">
    <name type="scientific">marine sediment metagenome</name>
    <dbReference type="NCBI Taxonomy" id="412755"/>
    <lineage>
        <taxon>unclassified sequences</taxon>
        <taxon>metagenomes</taxon>
        <taxon>ecological metagenomes</taxon>
    </lineage>
</organism>
<dbReference type="InterPro" id="IPR017853">
    <property type="entry name" value="GH"/>
</dbReference>
<keyword evidence="1" id="KW-0378">Hydrolase</keyword>
<dbReference type="FunFam" id="3.90.400.10:FF:000002">
    <property type="entry name" value="Sucrose isomerase"/>
    <property type="match status" value="1"/>
</dbReference>
<evidence type="ECO:0000256" key="2">
    <source>
        <dbReference type="ARBA" id="ARBA00023295"/>
    </source>
</evidence>
<dbReference type="GO" id="GO:0004556">
    <property type="term" value="F:alpha-amylase activity"/>
    <property type="evidence" value="ECO:0007669"/>
    <property type="project" value="TreeGrafter"/>
</dbReference>
<dbReference type="InterPro" id="IPR045857">
    <property type="entry name" value="O16G_dom_2"/>
</dbReference>
<reference evidence="4" key="1">
    <citation type="journal article" date="2015" name="Nature">
        <title>Complex archaea that bridge the gap between prokaryotes and eukaryotes.</title>
        <authorList>
            <person name="Spang A."/>
            <person name="Saw J.H."/>
            <person name="Jorgensen S.L."/>
            <person name="Zaremba-Niedzwiedzka K."/>
            <person name="Martijn J."/>
            <person name="Lind A.E."/>
            <person name="van Eijk R."/>
            <person name="Schleper C."/>
            <person name="Guy L."/>
            <person name="Ettema T.J."/>
        </authorList>
    </citation>
    <scope>NUCLEOTIDE SEQUENCE</scope>
</reference>
<accession>A0A0F9IL87</accession>
<dbReference type="Gene3D" id="3.20.20.80">
    <property type="entry name" value="Glycosidases"/>
    <property type="match status" value="2"/>
</dbReference>
<feature type="domain" description="Glycosyl hydrolase family 13 catalytic" evidence="3">
    <location>
        <begin position="34"/>
        <end position="358"/>
    </location>
</feature>
<dbReference type="AlphaFoldDB" id="A0A0F9IL87"/>
<name>A0A0F9IL87_9ZZZZ</name>
<evidence type="ECO:0000259" key="3">
    <source>
        <dbReference type="SMART" id="SM00642"/>
    </source>
</evidence>
<sequence length="371" mass="42394">MIGHHDFQITEALLRSRENFTDRTVWWRGAMFYEVYVRSFNDSNGDGIGDLPGVIQKLDYLAGLGVDGIWLSPFYPSPQKDFGYDITDLRGVDPIHGTLDDMIELIREAHARDLKILTDFVPCHTSNAHPWFLQSRQSRDNPKADWYVWADAAEDGGPPNNWLSSFGGSAWQWEPRRAQYYYHPFLDCQPALNMRCMEARCAVSDAMKFWRDLGVDGFRLDAIQCLSYDKALRSNPPRMADDDDVMLGGGPNNPFSRQTHHFDRDVADAMDVIETIRHELCDDHPDFVLIGELADVDSSRYAIKYTADDLKRLHAVYDFDMIHTGDSLGGWIETLQVRDRFIGSGWLMNVFTNHDSVRAVSNLLKFAVEAD</sequence>